<organism evidence="1 2">
    <name type="scientific">Pedobacter insulae</name>
    <dbReference type="NCBI Taxonomy" id="414048"/>
    <lineage>
        <taxon>Bacteria</taxon>
        <taxon>Pseudomonadati</taxon>
        <taxon>Bacteroidota</taxon>
        <taxon>Sphingobacteriia</taxon>
        <taxon>Sphingobacteriales</taxon>
        <taxon>Sphingobacteriaceae</taxon>
        <taxon>Pedobacter</taxon>
    </lineage>
</organism>
<reference evidence="1 2" key="1">
    <citation type="submission" date="2016-10" db="EMBL/GenBank/DDBJ databases">
        <authorList>
            <person name="de Groot N.N."/>
        </authorList>
    </citation>
    <scope>NUCLEOTIDE SEQUENCE [LARGE SCALE GENOMIC DNA]</scope>
    <source>
        <strain evidence="1 2">DSM 18684</strain>
    </source>
</reference>
<accession>A0A1I2V2T6</accession>
<dbReference type="AlphaFoldDB" id="A0A1I2V2T6"/>
<dbReference type="RefSeq" id="WP_090992482.1">
    <property type="nucleotide sequence ID" value="NZ_FOPP01000002.1"/>
</dbReference>
<evidence type="ECO:0000313" key="1">
    <source>
        <dbReference type="EMBL" id="SFG83303.1"/>
    </source>
</evidence>
<name>A0A1I2V2T6_9SPHI</name>
<gene>
    <name evidence="1" type="ORF">SAMN04489864_102465</name>
</gene>
<dbReference type="STRING" id="414048.SAMN04489864_102465"/>
<dbReference type="Proteomes" id="UP000199666">
    <property type="component" value="Unassembled WGS sequence"/>
</dbReference>
<evidence type="ECO:0000313" key="2">
    <source>
        <dbReference type="Proteomes" id="UP000199666"/>
    </source>
</evidence>
<protein>
    <submittedName>
        <fullName evidence="1">Uncharacterized protein</fullName>
    </submittedName>
</protein>
<dbReference type="OrthoDB" id="973569at2"/>
<proteinExistence type="predicted"/>
<dbReference type="PROSITE" id="PS51257">
    <property type="entry name" value="PROKAR_LIPOPROTEIN"/>
    <property type="match status" value="1"/>
</dbReference>
<keyword evidence="2" id="KW-1185">Reference proteome</keyword>
<sequence>MRAVFVRGLILGMALLIIGSCTKPDKDIVITFNTASLFKSPFLVRFEKANPNATTQIGDFAITISGKDAALVQMGSGGTDFKVSQGMIPLALRGQAKPTKANPLTFVINAEIAGFETIHKTITVTNDSSLVFIIPAFDFVKRVDGTAFTTMENDLKAGVTTSIINLNTSTTATMAEKVNLTIPVGTEMRDASNKLIDASMLKSTLIAHNNSATSMAALFPSGIVGRNAIKSGAYVPFGVNFVPAGAIRLVMYADNKVVANFSKPIEVSQELPAGLINYDTKAAVKAGETIPLWYTTVVNGEQRLMTTPVAITTGTGGKLIAKYTITTPNIWNLSWGWSPVKSDLNKELTINFAPSQAPFTGTYNTYLYTSTSVFLKNFTNYQPARDFFQVGKLVNNTTTFSTITGKYGYSLPTSPDVPSAKVVVYSSAGKLVGQSALFTPATTTSITINIDNSPVVVVPPGPVTPPTPIEYVNITTSFTSKCISKNIIAPLNAWMTVNDVTDNTFSYVYIKNGVIDNPTASIKLIVGHKFKISSSYNGVTYSTGTFPISKSNVDIPAAAENFSATSTYNSATSTISIVGVFSLECK</sequence>
<dbReference type="EMBL" id="FOPP01000002">
    <property type="protein sequence ID" value="SFG83303.1"/>
    <property type="molecule type" value="Genomic_DNA"/>
</dbReference>